<evidence type="ECO:0000313" key="2">
    <source>
        <dbReference type="Proteomes" id="UP000325081"/>
    </source>
</evidence>
<sequence>MPSRPTVEQFPALAGKTLSNAELRRATPRRWQSILAIRRASSKAGLIRAVSNEKNPPPAVHLSRATPSADPVLHHTRLAALASPFRRRASPPSATAGNALNTRAEPRCDAWLAPVPVLATFEHSSGTRRPSVTLRRVRSMSGSFVLKSDPNVSVLMDSKSGNLEFLFLFGCLDS</sequence>
<accession>A0A5A7P3Q2</accession>
<dbReference type="Proteomes" id="UP000325081">
    <property type="component" value="Unassembled WGS sequence"/>
</dbReference>
<name>A0A5A7P3Q2_STRAF</name>
<comment type="caution">
    <text evidence="1">The sequence shown here is derived from an EMBL/GenBank/DDBJ whole genome shotgun (WGS) entry which is preliminary data.</text>
</comment>
<proteinExistence type="predicted"/>
<organism evidence="1 2">
    <name type="scientific">Striga asiatica</name>
    <name type="common">Asiatic witchweed</name>
    <name type="synonym">Buchnera asiatica</name>
    <dbReference type="NCBI Taxonomy" id="4170"/>
    <lineage>
        <taxon>Eukaryota</taxon>
        <taxon>Viridiplantae</taxon>
        <taxon>Streptophyta</taxon>
        <taxon>Embryophyta</taxon>
        <taxon>Tracheophyta</taxon>
        <taxon>Spermatophyta</taxon>
        <taxon>Magnoliopsida</taxon>
        <taxon>eudicotyledons</taxon>
        <taxon>Gunneridae</taxon>
        <taxon>Pentapetalae</taxon>
        <taxon>asterids</taxon>
        <taxon>lamiids</taxon>
        <taxon>Lamiales</taxon>
        <taxon>Orobanchaceae</taxon>
        <taxon>Buchnereae</taxon>
        <taxon>Striga</taxon>
    </lineage>
</organism>
<gene>
    <name evidence="1" type="ORF">STAS_03163</name>
</gene>
<keyword evidence="2" id="KW-1185">Reference proteome</keyword>
<protein>
    <submittedName>
        <fullName evidence="1">Integrator complex subunit 3 homolog</fullName>
    </submittedName>
</protein>
<evidence type="ECO:0000313" key="1">
    <source>
        <dbReference type="EMBL" id="GER27453.1"/>
    </source>
</evidence>
<dbReference type="EMBL" id="BKCP01001891">
    <property type="protein sequence ID" value="GER27453.1"/>
    <property type="molecule type" value="Genomic_DNA"/>
</dbReference>
<reference evidence="2" key="1">
    <citation type="journal article" date="2019" name="Curr. Biol.">
        <title>Genome Sequence of Striga asiatica Provides Insight into the Evolution of Plant Parasitism.</title>
        <authorList>
            <person name="Yoshida S."/>
            <person name="Kim S."/>
            <person name="Wafula E.K."/>
            <person name="Tanskanen J."/>
            <person name="Kim Y.M."/>
            <person name="Honaas L."/>
            <person name="Yang Z."/>
            <person name="Spallek T."/>
            <person name="Conn C.E."/>
            <person name="Ichihashi Y."/>
            <person name="Cheong K."/>
            <person name="Cui S."/>
            <person name="Der J.P."/>
            <person name="Gundlach H."/>
            <person name="Jiao Y."/>
            <person name="Hori C."/>
            <person name="Ishida J.K."/>
            <person name="Kasahara H."/>
            <person name="Kiba T."/>
            <person name="Kim M.S."/>
            <person name="Koo N."/>
            <person name="Laohavisit A."/>
            <person name="Lee Y.H."/>
            <person name="Lumba S."/>
            <person name="McCourt P."/>
            <person name="Mortimer J.C."/>
            <person name="Mutuku J.M."/>
            <person name="Nomura T."/>
            <person name="Sasaki-Sekimoto Y."/>
            <person name="Seto Y."/>
            <person name="Wang Y."/>
            <person name="Wakatake T."/>
            <person name="Sakakibara H."/>
            <person name="Demura T."/>
            <person name="Yamaguchi S."/>
            <person name="Yoneyama K."/>
            <person name="Manabe R.I."/>
            <person name="Nelson D.C."/>
            <person name="Schulman A.H."/>
            <person name="Timko M.P."/>
            <person name="dePamphilis C.W."/>
            <person name="Choi D."/>
            <person name="Shirasu K."/>
        </authorList>
    </citation>
    <scope>NUCLEOTIDE SEQUENCE [LARGE SCALE GENOMIC DNA]</scope>
    <source>
        <strain evidence="2">cv. UVA1</strain>
    </source>
</reference>
<dbReference type="AlphaFoldDB" id="A0A5A7P3Q2"/>